<keyword evidence="1" id="KW-0472">Membrane</keyword>
<feature type="transmembrane region" description="Helical" evidence="1">
    <location>
        <begin position="137"/>
        <end position="156"/>
    </location>
</feature>
<reference evidence="2 3" key="1">
    <citation type="submission" date="2019-08" db="EMBL/GenBank/DDBJ databases">
        <title>In-depth cultivation of the pig gut microbiome towards novel bacterial diversity and tailored functional studies.</title>
        <authorList>
            <person name="Wylensek D."/>
            <person name="Hitch T.C.A."/>
            <person name="Clavel T."/>
        </authorList>
    </citation>
    <scope>NUCLEOTIDE SEQUENCE [LARGE SCALE GENOMIC DNA]</scope>
    <source>
        <strain evidence="2 3">WB01_CNA04</strain>
    </source>
</reference>
<accession>A0A6N7WUN7</accession>
<organism evidence="2 3">
    <name type="scientific">Parafannyhessea umbonata</name>
    <dbReference type="NCBI Taxonomy" id="604330"/>
    <lineage>
        <taxon>Bacteria</taxon>
        <taxon>Bacillati</taxon>
        <taxon>Actinomycetota</taxon>
        <taxon>Coriobacteriia</taxon>
        <taxon>Coriobacteriales</taxon>
        <taxon>Atopobiaceae</taxon>
        <taxon>Parafannyhessea</taxon>
    </lineage>
</organism>
<proteinExistence type="predicted"/>
<feature type="transmembrane region" description="Helical" evidence="1">
    <location>
        <begin position="212"/>
        <end position="230"/>
    </location>
</feature>
<evidence type="ECO:0000313" key="2">
    <source>
        <dbReference type="EMBL" id="MST59771.1"/>
    </source>
</evidence>
<feature type="transmembrane region" description="Helical" evidence="1">
    <location>
        <begin position="162"/>
        <end position="181"/>
    </location>
</feature>
<feature type="transmembrane region" description="Helical" evidence="1">
    <location>
        <begin position="242"/>
        <end position="266"/>
    </location>
</feature>
<feature type="transmembrane region" description="Helical" evidence="1">
    <location>
        <begin position="188"/>
        <end position="206"/>
    </location>
</feature>
<dbReference type="Proteomes" id="UP000434342">
    <property type="component" value="Unassembled WGS sequence"/>
</dbReference>
<dbReference type="EMBL" id="VUND01000001">
    <property type="protein sequence ID" value="MST59771.1"/>
    <property type="molecule type" value="Genomic_DNA"/>
</dbReference>
<evidence type="ECO:0000256" key="1">
    <source>
        <dbReference type="SAM" id="Phobius"/>
    </source>
</evidence>
<feature type="transmembrane region" description="Helical" evidence="1">
    <location>
        <begin position="564"/>
        <end position="584"/>
    </location>
</feature>
<evidence type="ECO:0000313" key="3">
    <source>
        <dbReference type="Proteomes" id="UP000434342"/>
    </source>
</evidence>
<dbReference type="AlphaFoldDB" id="A0A6N7WUN7"/>
<gene>
    <name evidence="2" type="ORF">FYJ69_02430</name>
</gene>
<protein>
    <submittedName>
        <fullName evidence="2">Uncharacterized protein</fullName>
    </submittedName>
</protein>
<keyword evidence="1" id="KW-0812">Transmembrane</keyword>
<sequence>MSANKGDNAAAPATGAKRLCFRASLVHDVIPMTFAAVLTLMRLVLAYQTPVTVLLGAGTEADDRLFANAALNLAAGKWLGPYGHFTLAKNPGYPMILAFCGATHIRYQLFFIGAQAIACLTFAIAIRPRVGSRWVRVVVYLALLYTPLLFTTTYFRRIYRDGMVIPFAVLSLSAYIGWYLRRKDPVRVQLPWVAAAVLGLVPLSFIKENFNWVLPFVLVCSLVMAVGWLAGARREHRGARVLVARVALLVLPLVLVWSASTVVSYVNYKRYGFYGTNERFTGSFARVCSDLSSIDTGEKDQGIWVSRKALGSALEASPTFATIRESIERSWDEWDDSFDGREVYGDLAYWALRQGYYDAKRDASARTASAFWSKVDVELRKSAKTGGVATKGGLRVSQVAPLVGTADLLPWARRTLETSATLLRLDALQEHLIGPGWKPVSPPGMYASGEAKMRVLLGGNTLSNGLGDDTPKKTAAVSTVDYHVGRIGIAAMRIVNVLLLPTTVALVVMAVRGRVRRPVELLLVALGLALTAFAFEAATVWYVSYQLSVFSYDSYLLEASKYSPEFYVVVSMLECLIFAELAGLEHKHAR</sequence>
<feature type="transmembrane region" description="Helical" evidence="1">
    <location>
        <begin position="487"/>
        <end position="509"/>
    </location>
</feature>
<feature type="transmembrane region" description="Helical" evidence="1">
    <location>
        <begin position="25"/>
        <end position="45"/>
    </location>
</feature>
<feature type="transmembrane region" description="Helical" evidence="1">
    <location>
        <begin position="521"/>
        <end position="544"/>
    </location>
</feature>
<name>A0A6N7WUN7_9ACTN</name>
<feature type="transmembrane region" description="Helical" evidence="1">
    <location>
        <begin position="105"/>
        <end position="125"/>
    </location>
</feature>
<comment type="caution">
    <text evidence="2">The sequence shown here is derived from an EMBL/GenBank/DDBJ whole genome shotgun (WGS) entry which is preliminary data.</text>
</comment>
<keyword evidence="1" id="KW-1133">Transmembrane helix</keyword>
<dbReference type="RefSeq" id="WP_154539734.1">
    <property type="nucleotide sequence ID" value="NZ_VUND01000001.1"/>
</dbReference>